<evidence type="ECO:0000313" key="2">
    <source>
        <dbReference type="Proteomes" id="UP001139263"/>
    </source>
</evidence>
<comment type="caution">
    <text evidence="1">The sequence shown here is derived from an EMBL/GenBank/DDBJ whole genome shotgun (WGS) entry which is preliminary data.</text>
</comment>
<evidence type="ECO:0000313" key="1">
    <source>
        <dbReference type="EMBL" id="MCI0182480.1"/>
    </source>
</evidence>
<dbReference type="Proteomes" id="UP001139263">
    <property type="component" value="Unassembled WGS sequence"/>
</dbReference>
<dbReference type="AlphaFoldDB" id="A0A9X1V828"/>
<sequence>MSVTIRYTVVWDSEETSFTSLECIEDTKLHQSLQSHLFAFSQSIRALAVRSLIAKQTDQHTAESARISFY</sequence>
<dbReference type="RefSeq" id="WP_241712071.1">
    <property type="nucleotide sequence ID" value="NZ_JALBUF010000001.1"/>
</dbReference>
<name>A0A9X1V828_9BACL</name>
<organism evidence="1 2">
    <name type="scientific">Sulfoacidibacillus ferrooxidans</name>
    <dbReference type="NCBI Taxonomy" id="2005001"/>
    <lineage>
        <taxon>Bacteria</taxon>
        <taxon>Bacillati</taxon>
        <taxon>Bacillota</taxon>
        <taxon>Bacilli</taxon>
        <taxon>Bacillales</taxon>
        <taxon>Alicyclobacillaceae</taxon>
        <taxon>Sulfoacidibacillus</taxon>
    </lineage>
</organism>
<keyword evidence="2" id="KW-1185">Reference proteome</keyword>
<reference evidence="1" key="1">
    <citation type="submission" date="2022-03" db="EMBL/GenBank/DDBJ databases">
        <title>Draft Genome Sequence of Firmicute Strain S0AB, a Heterotrophic Iron/Sulfur-Oxidizing Extreme Acidophile.</title>
        <authorList>
            <person name="Vergara E."/>
            <person name="Pakostova E."/>
            <person name="Johnson D.B."/>
            <person name="Holmes D.S."/>
        </authorList>
    </citation>
    <scope>NUCLEOTIDE SEQUENCE</scope>
    <source>
        <strain evidence="1">S0AB</strain>
    </source>
</reference>
<gene>
    <name evidence="1" type="ORF">MM817_00740</name>
</gene>
<proteinExistence type="predicted"/>
<protein>
    <submittedName>
        <fullName evidence="1">Uncharacterized protein</fullName>
    </submittedName>
</protein>
<dbReference type="EMBL" id="JALBUF010000001">
    <property type="protein sequence ID" value="MCI0182480.1"/>
    <property type="molecule type" value="Genomic_DNA"/>
</dbReference>
<accession>A0A9X1V828</accession>